<dbReference type="RefSeq" id="WP_062497401.1">
    <property type="nucleotide sequence ID" value="NZ_LHZB01000118.1"/>
</dbReference>
<protein>
    <submittedName>
        <fullName evidence="1">Uncharacterized protein</fullName>
    </submittedName>
</protein>
<comment type="caution">
    <text evidence="1">The sequence shown here is derived from an EMBL/GenBank/DDBJ whole genome shotgun (WGS) entry which is preliminary data.</text>
</comment>
<evidence type="ECO:0000313" key="2">
    <source>
        <dbReference type="Proteomes" id="UP000075573"/>
    </source>
</evidence>
<dbReference type="PATRIC" id="fig|442.7.peg.3403"/>
<gene>
    <name evidence="1" type="ORF">AD929_12905</name>
</gene>
<evidence type="ECO:0000313" key="1">
    <source>
        <dbReference type="EMBL" id="KXV00113.1"/>
    </source>
</evidence>
<reference evidence="1 2" key="1">
    <citation type="submission" date="2015-06" db="EMBL/GenBank/DDBJ databases">
        <title>Improved classification and identification of acetic acid bacteria using matrix-assisted laser desorption/ionization time-of-flight mass spectrometry; Gluconobacter nephelii and Gluconobacter uchimurae are later heterotypic synonyms of Gluconobacter japonicus and Gluconobacter oxydans, respectively.</title>
        <authorList>
            <person name="Li L."/>
            <person name="Cleenwerck I."/>
            <person name="De Vuyst L."/>
            <person name="Vandamme P."/>
        </authorList>
    </citation>
    <scope>NUCLEOTIDE SEQUENCE [LARGE SCALE GENOMIC DNA]</scope>
    <source>
        <strain evidence="1 2">LMG 1764</strain>
    </source>
</reference>
<dbReference type="Proteomes" id="UP000075573">
    <property type="component" value="Unassembled WGS sequence"/>
</dbReference>
<dbReference type="EMBL" id="LHZB01000118">
    <property type="protein sequence ID" value="KXV00113.1"/>
    <property type="molecule type" value="Genomic_DNA"/>
</dbReference>
<dbReference type="AlphaFoldDB" id="A0A149QS30"/>
<organism evidence="1 2">
    <name type="scientific">Gluconobacter potus</name>
    <dbReference type="NCBI Taxonomy" id="2724927"/>
    <lineage>
        <taxon>Bacteria</taxon>
        <taxon>Pseudomonadati</taxon>
        <taxon>Pseudomonadota</taxon>
        <taxon>Alphaproteobacteria</taxon>
        <taxon>Acetobacterales</taxon>
        <taxon>Acetobacteraceae</taxon>
        <taxon>Gluconobacter</taxon>
    </lineage>
</organism>
<accession>A0A149QS30</accession>
<sequence length="278" mass="31089">MLGGLMYQARLGNVICDSNEAAQSEAQAFLLSQVGGHGTGATKLPWKCIYCGSDVIYKAGNNTLRAISPHFAHANGQGKDCERKEASKGLIGLRAPAHLCLTGEAKRERAEWALERWRDIWWGLCHGKYIPGISIPKLSYMEILMAFERALKDNAIYHKDLNEVHLAIIILRYTLLAPKRGRECWHACWIEGKDHVQESYFGGSWGRESYLALGTFERSKDPARPPKIQSSKPTHVLRAPIPHFKNLKRLEGDGNGMGEDVTKKLAALHKRFGWANSV</sequence>
<name>A0A149QS30_9PROT</name>
<proteinExistence type="predicted"/>